<dbReference type="Pfam" id="PF00567">
    <property type="entry name" value="TUDOR"/>
    <property type="match status" value="1"/>
</dbReference>
<dbReference type="GO" id="GO:0070762">
    <property type="term" value="C:nuclear pore transmembrane ring"/>
    <property type="evidence" value="ECO:0007669"/>
    <property type="project" value="TreeGrafter"/>
</dbReference>
<dbReference type="SUPFAM" id="SSF63748">
    <property type="entry name" value="Tudor/PWWP/MBT"/>
    <property type="match status" value="1"/>
</dbReference>
<keyword evidence="12" id="KW-0539">Nucleus</keyword>
<dbReference type="Pfam" id="PF09531">
    <property type="entry name" value="Ndc1_Nup"/>
    <property type="match status" value="1"/>
</dbReference>
<name>A0AA38MDV7_9CUCU</name>
<feature type="transmembrane region" description="Helical" evidence="13">
    <location>
        <begin position="317"/>
        <end position="340"/>
    </location>
</feature>
<evidence type="ECO:0000256" key="10">
    <source>
        <dbReference type="ARBA" id="ARBA00023132"/>
    </source>
</evidence>
<dbReference type="GO" id="GO:0030674">
    <property type="term" value="F:protein-macromolecule adaptor activity"/>
    <property type="evidence" value="ECO:0007669"/>
    <property type="project" value="TreeGrafter"/>
</dbReference>
<feature type="transmembrane region" description="Helical" evidence="13">
    <location>
        <begin position="450"/>
        <end position="476"/>
    </location>
</feature>
<dbReference type="InterPro" id="IPR002999">
    <property type="entry name" value="Tudor"/>
</dbReference>
<dbReference type="Gene3D" id="2.30.30.140">
    <property type="match status" value="1"/>
</dbReference>
<dbReference type="AlphaFoldDB" id="A0AA38MDV7"/>
<organism evidence="15 16">
    <name type="scientific">Zophobas morio</name>
    <dbReference type="NCBI Taxonomy" id="2755281"/>
    <lineage>
        <taxon>Eukaryota</taxon>
        <taxon>Metazoa</taxon>
        <taxon>Ecdysozoa</taxon>
        <taxon>Arthropoda</taxon>
        <taxon>Hexapoda</taxon>
        <taxon>Insecta</taxon>
        <taxon>Pterygota</taxon>
        <taxon>Neoptera</taxon>
        <taxon>Endopterygota</taxon>
        <taxon>Coleoptera</taxon>
        <taxon>Polyphaga</taxon>
        <taxon>Cucujiformia</taxon>
        <taxon>Tenebrionidae</taxon>
        <taxon>Zophobas</taxon>
    </lineage>
</organism>
<gene>
    <name evidence="15" type="ORF">Zmor_012602</name>
</gene>
<evidence type="ECO:0000256" key="13">
    <source>
        <dbReference type="SAM" id="Phobius"/>
    </source>
</evidence>
<feature type="transmembrane region" description="Helical" evidence="13">
    <location>
        <begin position="499"/>
        <end position="519"/>
    </location>
</feature>
<protein>
    <recommendedName>
        <fullName evidence="14">Tudor domain-containing protein</fullName>
    </recommendedName>
</protein>
<evidence type="ECO:0000256" key="3">
    <source>
        <dbReference type="ARBA" id="ARBA00005760"/>
    </source>
</evidence>
<dbReference type="Proteomes" id="UP001168821">
    <property type="component" value="Unassembled WGS sequence"/>
</dbReference>
<keyword evidence="8 13" id="KW-1133">Transmembrane helix</keyword>
<accession>A0AA38MDV7</accession>
<sequence>MEVIIPSFINAHLFWIIEKGDILLRSAMHRTMSTRHCKIVKDPSELYENQMVAVHIDDVWIRALVEDVVTTQTDRKFLCWLPDYGVMRSVCSVFQIPEALKECPPLAKQASLINVVNLATDLLLGDNGYELKLKKTVADIEGVRQVALDYIGGAEKILFDVQSEDRFNLYGDIICVYPENCKKSLTEALKDDKLLAEDEKMFETIDAQRRQLKDIYFQHSPNWQQSLGTVEKKKLAKIIFNQNKTTAMLIMQQPPTNPNLFTPQTFSYKDILVRKLVRAVACSVFSQIAILLIYVLVANVNFLHPLEWLTSILNTFTYVSTWLFVIIFSFIIFAQCLICAKDYVFMTSYSSTRFQQLLHIFSLHNFILLCLHVIIGGAFTWQILVVIDSSSKSLTVKCKIDKSCLVEDTFFLIVGSFWTGLYFFLKVYISTKQLVFPVVQQRKFLRVRSNVSGLFTESMVMSAWPTLYFAMFYYIWGQSMENYFMVVFNLDRAPHENSILAYVYLWWFSTLYFFSMNLMRFFFSMFLTEAIQFPIVKDNINTLTLQEALVMNNLPIVQNLACLDLYLLSQWSLMRRQLFFTLSQPGGHPHNWNTLIESVVKLFTEYTDVLRKSVETTLPSDKIKKQPETITPFSPITLQSPLAQNIKYRNLRNMSAYNDYLDVVNVSHEGSISAVETMKKNLDNTINKLVSFMKIFFGINFLFGELPQANIQKCLGNGQLIVWASQGISELTVASLSEDKYGIVQKDMPIIITSLVQLKQHLDKLNKVPALSRKVAGLQDFNYKMKNAVTAAVKHSLFNICLNFGQYFNDLPLSKDVVQYLYVNVMLKNSS</sequence>
<proteinExistence type="inferred from homology"/>
<evidence type="ECO:0000256" key="12">
    <source>
        <dbReference type="ARBA" id="ARBA00023242"/>
    </source>
</evidence>
<evidence type="ECO:0000313" key="16">
    <source>
        <dbReference type="Proteomes" id="UP001168821"/>
    </source>
</evidence>
<feature type="domain" description="Tudor" evidence="14">
    <location>
        <begin position="2"/>
        <end position="113"/>
    </location>
</feature>
<evidence type="ECO:0000256" key="5">
    <source>
        <dbReference type="ARBA" id="ARBA00022692"/>
    </source>
</evidence>
<keyword evidence="5 13" id="KW-0812">Transmembrane</keyword>
<keyword evidence="4" id="KW-0813">Transport</keyword>
<dbReference type="InterPro" id="IPR019049">
    <property type="entry name" value="Nucleoporin_prot_Ndc1/Nup"/>
</dbReference>
<feature type="transmembrane region" description="Helical" evidence="13">
    <location>
        <begin position="276"/>
        <end position="297"/>
    </location>
</feature>
<feature type="transmembrane region" description="Helical" evidence="13">
    <location>
        <begin position="361"/>
        <end position="384"/>
    </location>
</feature>
<evidence type="ECO:0000256" key="11">
    <source>
        <dbReference type="ARBA" id="ARBA00023136"/>
    </source>
</evidence>
<dbReference type="GO" id="GO:0031965">
    <property type="term" value="C:nuclear membrane"/>
    <property type="evidence" value="ECO:0007669"/>
    <property type="project" value="UniProtKB-SubCell"/>
</dbReference>
<keyword evidence="10" id="KW-0906">Nuclear pore complex</keyword>
<evidence type="ECO:0000256" key="4">
    <source>
        <dbReference type="ARBA" id="ARBA00022448"/>
    </source>
</evidence>
<evidence type="ECO:0000256" key="7">
    <source>
        <dbReference type="ARBA" id="ARBA00022927"/>
    </source>
</evidence>
<keyword evidence="11 13" id="KW-0472">Membrane</keyword>
<evidence type="ECO:0000256" key="1">
    <source>
        <dbReference type="ARBA" id="ARBA00004232"/>
    </source>
</evidence>
<comment type="caution">
    <text evidence="15">The sequence shown here is derived from an EMBL/GenBank/DDBJ whole genome shotgun (WGS) entry which is preliminary data.</text>
</comment>
<keyword evidence="16" id="KW-1185">Reference proteome</keyword>
<evidence type="ECO:0000256" key="8">
    <source>
        <dbReference type="ARBA" id="ARBA00022989"/>
    </source>
</evidence>
<evidence type="ECO:0000256" key="2">
    <source>
        <dbReference type="ARBA" id="ARBA00004567"/>
    </source>
</evidence>
<dbReference type="PANTHER" id="PTHR13269">
    <property type="entry name" value="NUCLEOPORIN NDC1"/>
    <property type="match status" value="1"/>
</dbReference>
<evidence type="ECO:0000256" key="9">
    <source>
        <dbReference type="ARBA" id="ARBA00023010"/>
    </source>
</evidence>
<keyword evidence="7" id="KW-0653">Protein transport</keyword>
<dbReference type="GO" id="GO:0051028">
    <property type="term" value="P:mRNA transport"/>
    <property type="evidence" value="ECO:0007669"/>
    <property type="project" value="UniProtKB-KW"/>
</dbReference>
<comment type="similarity">
    <text evidence="3">Belongs to the NDC1 family.</text>
</comment>
<dbReference type="GO" id="GO:0006999">
    <property type="term" value="P:nuclear pore organization"/>
    <property type="evidence" value="ECO:0007669"/>
    <property type="project" value="TreeGrafter"/>
</dbReference>
<reference evidence="15" key="1">
    <citation type="journal article" date="2023" name="G3 (Bethesda)">
        <title>Whole genome assemblies of Zophobas morio and Tenebrio molitor.</title>
        <authorList>
            <person name="Kaur S."/>
            <person name="Stinson S.A."/>
            <person name="diCenzo G.C."/>
        </authorList>
    </citation>
    <scope>NUCLEOTIDE SEQUENCE</scope>
    <source>
        <strain evidence="15">QUZm001</strain>
    </source>
</reference>
<comment type="subcellular location">
    <subcellularLocation>
        <location evidence="1">Nucleus membrane</location>
        <topology evidence="1">Multi-pass membrane protein</topology>
    </subcellularLocation>
    <subcellularLocation>
        <location evidence="2">Nucleus</location>
        <location evidence="2">Nuclear pore complex</location>
    </subcellularLocation>
</comment>
<evidence type="ECO:0000313" key="15">
    <source>
        <dbReference type="EMBL" id="KAJ3653345.1"/>
    </source>
</evidence>
<keyword evidence="9" id="KW-0811">Translocation</keyword>
<evidence type="ECO:0000259" key="14">
    <source>
        <dbReference type="Pfam" id="PF00567"/>
    </source>
</evidence>
<feature type="transmembrane region" description="Helical" evidence="13">
    <location>
        <begin position="410"/>
        <end position="429"/>
    </location>
</feature>
<dbReference type="PANTHER" id="PTHR13269:SF6">
    <property type="entry name" value="NUCLEOPORIN NDC1"/>
    <property type="match status" value="1"/>
</dbReference>
<dbReference type="EMBL" id="JALNTZ010000004">
    <property type="protein sequence ID" value="KAJ3653345.1"/>
    <property type="molecule type" value="Genomic_DNA"/>
</dbReference>
<keyword evidence="6" id="KW-0509">mRNA transport</keyword>
<evidence type="ECO:0000256" key="6">
    <source>
        <dbReference type="ARBA" id="ARBA00022816"/>
    </source>
</evidence>
<dbReference type="GO" id="GO:0015031">
    <property type="term" value="P:protein transport"/>
    <property type="evidence" value="ECO:0007669"/>
    <property type="project" value="UniProtKB-KW"/>
</dbReference>